<feature type="compositionally biased region" description="Polar residues" evidence="8">
    <location>
        <begin position="235"/>
        <end position="248"/>
    </location>
</feature>
<evidence type="ECO:0000256" key="6">
    <source>
        <dbReference type="ARBA" id="ARBA00023132"/>
    </source>
</evidence>
<evidence type="ECO:0000256" key="8">
    <source>
        <dbReference type="SAM" id="MobiDB-lite"/>
    </source>
</evidence>
<dbReference type="GO" id="GO:0015031">
    <property type="term" value="P:protein transport"/>
    <property type="evidence" value="ECO:0007669"/>
    <property type="project" value="UniProtKB-KW"/>
</dbReference>
<keyword evidence="5" id="KW-0811">Translocation</keyword>
<evidence type="ECO:0000313" key="9">
    <source>
        <dbReference type="EMBL" id="KAJ5453574.1"/>
    </source>
</evidence>
<dbReference type="GO" id="GO:0008139">
    <property type="term" value="F:nuclear localization sequence binding"/>
    <property type="evidence" value="ECO:0007669"/>
    <property type="project" value="InterPro"/>
</dbReference>
<dbReference type="GO" id="GO:0017056">
    <property type="term" value="F:structural constituent of nuclear pore"/>
    <property type="evidence" value="ECO:0007669"/>
    <property type="project" value="InterPro"/>
</dbReference>
<reference evidence="9" key="1">
    <citation type="submission" date="2022-12" db="EMBL/GenBank/DDBJ databases">
        <authorList>
            <person name="Petersen C."/>
        </authorList>
    </citation>
    <scope>NUCLEOTIDE SEQUENCE</scope>
    <source>
        <strain evidence="9">IBT 16125</strain>
    </source>
</reference>
<accession>A0AAD6C8K6</accession>
<comment type="subcellular location">
    <subcellularLocation>
        <location evidence="1">Nucleus</location>
        <location evidence="1">Nuclear pore complex</location>
    </subcellularLocation>
</comment>
<dbReference type="RefSeq" id="XP_056766530.1">
    <property type="nucleotide sequence ID" value="XM_056907912.1"/>
</dbReference>
<evidence type="ECO:0000256" key="5">
    <source>
        <dbReference type="ARBA" id="ARBA00023010"/>
    </source>
</evidence>
<dbReference type="GeneID" id="81598155"/>
<keyword evidence="2" id="KW-0813">Transport</keyword>
<gene>
    <name evidence="9" type="ORF">N7458_004530</name>
</gene>
<dbReference type="InterPro" id="IPR025574">
    <property type="entry name" value="Nucleoporin_FG_rpt"/>
</dbReference>
<keyword evidence="10" id="KW-1185">Reference proteome</keyword>
<dbReference type="Proteomes" id="UP001213681">
    <property type="component" value="Unassembled WGS sequence"/>
</dbReference>
<evidence type="ECO:0000256" key="2">
    <source>
        <dbReference type="ARBA" id="ARBA00022448"/>
    </source>
</evidence>
<feature type="compositionally biased region" description="Polar residues" evidence="8">
    <location>
        <begin position="128"/>
        <end position="137"/>
    </location>
</feature>
<evidence type="ECO:0000313" key="10">
    <source>
        <dbReference type="Proteomes" id="UP001213681"/>
    </source>
</evidence>
<comment type="caution">
    <text evidence="9">The sequence shown here is derived from an EMBL/GenBank/DDBJ whole genome shotgun (WGS) entry which is preliminary data.</text>
</comment>
<keyword evidence="4" id="KW-0653">Protein transport</keyword>
<dbReference type="PANTHER" id="PTHR13437:SF2">
    <property type="entry name" value="NUCLEOPORIN P58_P45"/>
    <property type="match status" value="1"/>
</dbReference>
<reference evidence="9" key="2">
    <citation type="journal article" date="2023" name="IMA Fungus">
        <title>Comparative genomic study of the Penicillium genus elucidates a diverse pangenome and 15 lateral gene transfer events.</title>
        <authorList>
            <person name="Petersen C."/>
            <person name="Sorensen T."/>
            <person name="Nielsen M.R."/>
            <person name="Sondergaard T.E."/>
            <person name="Sorensen J.L."/>
            <person name="Fitzpatrick D.A."/>
            <person name="Frisvad J.C."/>
            <person name="Nielsen K.L."/>
        </authorList>
    </citation>
    <scope>NUCLEOTIDE SEQUENCE</scope>
    <source>
        <strain evidence="9">IBT 16125</strain>
    </source>
</reference>
<evidence type="ECO:0000256" key="7">
    <source>
        <dbReference type="ARBA" id="ARBA00023242"/>
    </source>
</evidence>
<dbReference type="InterPro" id="IPR024882">
    <property type="entry name" value="NUP58/p45/49"/>
</dbReference>
<dbReference type="GO" id="GO:0005643">
    <property type="term" value="C:nuclear pore"/>
    <property type="evidence" value="ECO:0007669"/>
    <property type="project" value="UniProtKB-SubCell"/>
</dbReference>
<name>A0AAD6C8K6_9EURO</name>
<feature type="region of interest" description="Disordered" evidence="8">
    <location>
        <begin position="97"/>
        <end position="205"/>
    </location>
</feature>
<dbReference type="AlphaFoldDB" id="A0AAD6C8K6"/>
<keyword evidence="3" id="KW-0509">mRNA transport</keyword>
<dbReference type="PANTHER" id="PTHR13437">
    <property type="entry name" value="NUCLEOPORIN P58/P45 NUCLEOPORIN-LIKE PROTEIN 1"/>
    <property type="match status" value="1"/>
</dbReference>
<proteinExistence type="predicted"/>
<organism evidence="9 10">
    <name type="scientific">Penicillium daleae</name>
    <dbReference type="NCBI Taxonomy" id="63821"/>
    <lineage>
        <taxon>Eukaryota</taxon>
        <taxon>Fungi</taxon>
        <taxon>Dikarya</taxon>
        <taxon>Ascomycota</taxon>
        <taxon>Pezizomycotina</taxon>
        <taxon>Eurotiomycetes</taxon>
        <taxon>Eurotiomycetidae</taxon>
        <taxon>Eurotiales</taxon>
        <taxon>Aspergillaceae</taxon>
        <taxon>Penicillium</taxon>
    </lineage>
</organism>
<evidence type="ECO:0000256" key="3">
    <source>
        <dbReference type="ARBA" id="ARBA00022816"/>
    </source>
</evidence>
<dbReference type="Pfam" id="PF13634">
    <property type="entry name" value="Nucleoporin_FG"/>
    <property type="match status" value="1"/>
</dbReference>
<dbReference type="Pfam" id="PF21121">
    <property type="entry name" value="Nup49_C"/>
    <property type="match status" value="1"/>
</dbReference>
<feature type="compositionally biased region" description="Low complexity" evidence="8">
    <location>
        <begin position="268"/>
        <end position="281"/>
    </location>
</feature>
<evidence type="ECO:0008006" key="11">
    <source>
        <dbReference type="Google" id="ProtNLM"/>
    </source>
</evidence>
<evidence type="ECO:0000256" key="1">
    <source>
        <dbReference type="ARBA" id="ARBA00004567"/>
    </source>
</evidence>
<keyword evidence="6" id="KW-0906">Nuclear pore complex</keyword>
<feature type="compositionally biased region" description="Low complexity" evidence="8">
    <location>
        <begin position="103"/>
        <end position="127"/>
    </location>
</feature>
<feature type="compositionally biased region" description="Low complexity" evidence="8">
    <location>
        <begin position="138"/>
        <end position="159"/>
    </location>
</feature>
<evidence type="ECO:0000256" key="4">
    <source>
        <dbReference type="ARBA" id="ARBA00022927"/>
    </source>
</evidence>
<feature type="region of interest" description="Disordered" evidence="8">
    <location>
        <begin position="235"/>
        <end position="281"/>
    </location>
</feature>
<protein>
    <recommendedName>
        <fullName evidence="11">Nucleoporin NUP49/NSP49</fullName>
    </recommendedName>
</protein>
<keyword evidence="7" id="KW-0539">Nucleus</keyword>
<sequence length="558" mass="58906">MKKTKDAAIISKKKYEKGKGWIDQHQQVRSLTTSALHQLQSRPSSEQLSPGPQILSAPRRVVFQESLSSSPAFQAVGNMFAAKTTAPASGGLTISTSSTPLFGNTTQNTSASGTTGTTSLFGNTSSTAQSKPATSLFGNTQQSSSTGSSMFGGQQQSGTATTPSMFGGQQQQTGAAPTTTSGLFGGQQQQTATTTTPNLFGSTTTTATTQPAATQSLFGNTATQTQTKPTFNLGGSTTGEAFCNNTATQQPQQQQPQKPSLGVFSNPGATQTTQTSLLGQSSATGTVVQGVKVDISNLLPTTKFESCSDELRKEVEAIDNAILNQMKLCHEVSDILPTIESQGASIPNDVDFVQGKLETMQHALENDANDIDQLRSLVTRDAAEAQVAFRAIDTLKLPLQYQTTGGGGWWSMQDQKVADRSSLRSTRKNTLALPDDVEGDPATAKSVHGVPVNLVDYFSQRSDEMGTVLDRYKGNLKEIEDHLHGVELSLNRQINEFVSKSRDGASAGAPKSIVNDLAAVLGDVEAGIMGVAARLGSVSEQVQEMTLGPLSVESRFGY</sequence>
<dbReference type="EMBL" id="JAPVEA010000005">
    <property type="protein sequence ID" value="KAJ5453574.1"/>
    <property type="molecule type" value="Genomic_DNA"/>
</dbReference>
<dbReference type="GO" id="GO:0051028">
    <property type="term" value="P:mRNA transport"/>
    <property type="evidence" value="ECO:0007669"/>
    <property type="project" value="UniProtKB-KW"/>
</dbReference>
<feature type="compositionally biased region" description="Low complexity" evidence="8">
    <location>
        <begin position="167"/>
        <end position="196"/>
    </location>
</feature>